<organism evidence="2 3">
    <name type="scientific">Shewanella youngdeokensis</name>
    <dbReference type="NCBI Taxonomy" id="2999068"/>
    <lineage>
        <taxon>Bacteria</taxon>
        <taxon>Pseudomonadati</taxon>
        <taxon>Pseudomonadota</taxon>
        <taxon>Gammaproteobacteria</taxon>
        <taxon>Alteromonadales</taxon>
        <taxon>Shewanellaceae</taxon>
        <taxon>Shewanella</taxon>
    </lineage>
</organism>
<gene>
    <name evidence="2" type="ORF">RGE70_05605</name>
</gene>
<dbReference type="Pfam" id="PF01312">
    <property type="entry name" value="Bac_export_2"/>
    <property type="match status" value="1"/>
</dbReference>
<dbReference type="InterPro" id="IPR006135">
    <property type="entry name" value="T3SS_substrate_exporter"/>
</dbReference>
<proteinExistence type="inferred from homology"/>
<sequence length="102" mass="11433">MHSDSKSTKAVAIKYEHGTAPKVTAKGEDVVAQEMVALALAAGVHIHQDEHLCEFLQQLSIEETIPEALYLVIAELIAFTYVLEGKFPEKWNNMHQKIMEEV</sequence>
<protein>
    <submittedName>
        <fullName evidence="2">EscU/YscU/HrcU family type III secretion system export apparatus switch protein</fullName>
    </submittedName>
</protein>
<evidence type="ECO:0000313" key="3">
    <source>
        <dbReference type="Proteomes" id="UP001529491"/>
    </source>
</evidence>
<keyword evidence="3" id="KW-1185">Reference proteome</keyword>
<dbReference type="Gene3D" id="3.40.1690.10">
    <property type="entry name" value="secretion proteins EscU"/>
    <property type="match status" value="1"/>
</dbReference>
<comment type="similarity">
    <text evidence="1">Belongs to the type III secretion exporter family.</text>
</comment>
<accession>A0ABZ0K147</accession>
<dbReference type="Proteomes" id="UP001529491">
    <property type="component" value="Chromosome"/>
</dbReference>
<evidence type="ECO:0000313" key="2">
    <source>
        <dbReference type="EMBL" id="WOT06274.1"/>
    </source>
</evidence>
<dbReference type="InterPro" id="IPR029025">
    <property type="entry name" value="T3SS_substrate_exporter_C"/>
</dbReference>
<dbReference type="RefSeq" id="WP_310470548.1">
    <property type="nucleotide sequence ID" value="NZ_CP136522.1"/>
</dbReference>
<dbReference type="SUPFAM" id="SSF160544">
    <property type="entry name" value="EscU C-terminal domain-like"/>
    <property type="match status" value="1"/>
</dbReference>
<dbReference type="EMBL" id="CP136522">
    <property type="protein sequence ID" value="WOT06274.1"/>
    <property type="molecule type" value="Genomic_DNA"/>
</dbReference>
<evidence type="ECO:0000256" key="1">
    <source>
        <dbReference type="ARBA" id="ARBA00010690"/>
    </source>
</evidence>
<reference evidence="2 3" key="1">
    <citation type="submission" date="2023-10" db="EMBL/GenBank/DDBJ databases">
        <title>Complete genome sequence of Shewanella sp. DAU334.</title>
        <authorList>
            <person name="Lee Y.-S."/>
            <person name="Jeong H.-R."/>
            <person name="Hwang E.-J."/>
            <person name="Choi Y.-L."/>
            <person name="Kim G.-D."/>
        </authorList>
    </citation>
    <scope>NUCLEOTIDE SEQUENCE [LARGE SCALE GENOMIC DNA]</scope>
    <source>
        <strain evidence="2 3">DAU334</strain>
    </source>
</reference>
<name>A0ABZ0K147_9GAMM</name>